<dbReference type="GO" id="GO:0005737">
    <property type="term" value="C:cytoplasm"/>
    <property type="evidence" value="ECO:0007669"/>
    <property type="project" value="TreeGrafter"/>
</dbReference>
<gene>
    <name evidence="4" type="ORF">VHEMI06755</name>
</gene>
<dbReference type="InterPro" id="IPR036956">
    <property type="entry name" value="Impact_N_sf"/>
</dbReference>
<dbReference type="InterPro" id="IPR020568">
    <property type="entry name" value="Ribosomal_Su5_D2-typ_SF"/>
</dbReference>
<evidence type="ECO:0000256" key="2">
    <source>
        <dbReference type="SAM" id="MobiDB-lite"/>
    </source>
</evidence>
<comment type="similarity">
    <text evidence="1">Belongs to the IMPACT family.</text>
</comment>
<dbReference type="Pfam" id="PF01205">
    <property type="entry name" value="Impact_N"/>
    <property type="match status" value="1"/>
</dbReference>
<dbReference type="Proteomes" id="UP000039046">
    <property type="component" value="Unassembled WGS sequence"/>
</dbReference>
<evidence type="ECO:0000259" key="3">
    <source>
        <dbReference type="Pfam" id="PF01205"/>
    </source>
</evidence>
<dbReference type="PANTHER" id="PTHR16301:SF4">
    <property type="entry name" value="IMPACT N-TERMINAL DOMAIN-CONTAINING PROTEIN"/>
    <property type="match status" value="1"/>
</dbReference>
<dbReference type="InterPro" id="IPR001498">
    <property type="entry name" value="Impact_N"/>
</dbReference>
<reference evidence="4 5" key="1">
    <citation type="journal article" date="2015" name="Genome Announc.">
        <title>Draft Genome Sequence and Gene Annotation of the Entomopathogenic Fungus Verticillium hemipterigenum.</title>
        <authorList>
            <person name="Horn F."/>
            <person name="Habel A."/>
            <person name="Scharf D.H."/>
            <person name="Dworschak J."/>
            <person name="Brakhage A.A."/>
            <person name="Guthke R."/>
            <person name="Hertweck C."/>
            <person name="Linde J."/>
        </authorList>
    </citation>
    <scope>NUCLEOTIDE SEQUENCE [LARGE SCALE GENOMIC DNA]</scope>
</reference>
<dbReference type="InterPro" id="IPR023582">
    <property type="entry name" value="Impact"/>
</dbReference>
<dbReference type="AlphaFoldDB" id="A0A0A1T1G7"/>
<dbReference type="HOGENOM" id="CLU_031573_0_0_1"/>
<dbReference type="PANTHER" id="PTHR16301">
    <property type="entry name" value="IMPACT-RELATED"/>
    <property type="match status" value="1"/>
</dbReference>
<feature type="region of interest" description="Disordered" evidence="2">
    <location>
        <begin position="66"/>
        <end position="92"/>
    </location>
</feature>
<keyword evidence="5" id="KW-1185">Reference proteome</keyword>
<dbReference type="GO" id="GO:0006446">
    <property type="term" value="P:regulation of translational initiation"/>
    <property type="evidence" value="ECO:0007669"/>
    <property type="project" value="TreeGrafter"/>
</dbReference>
<proteinExistence type="inferred from homology"/>
<feature type="domain" description="Impact N-terminal" evidence="3">
    <location>
        <begin position="241"/>
        <end position="349"/>
    </location>
</feature>
<sequence>MAAHGDLQELLRMFTSRKVSMMGAMGHIKALQAVKLKTIDQIAAAPLSDIADALKDDKLAKSFHSACKSHGKAGKKRSADEPESPSPKKQKYQVSKFNLDYSALTPDELEDTLTLPLEKDETLLRSTTIITNRAPLVLAFSAELLRITMPEQPPSSRLSLSQAVVSANSKTKAISLGIEAPGTEIPLSDGQPKVRVMGREIPVLKRAGYTWSGSKSPQRVTSPTSPRPQNTWSASQPITLKASTFVAHAIKVDSAAQRASLIKGLMGEKPDLMTADHNAWAVRTSFGGSPLVQEASFDDGESGCGKFLLDLMRTLDTTNTLIVLTRWYGGIMLGPDRWRLMRECANDALASMLRTSTLGGEPVWGLDTEDNKPVVSTVGMAIHRPEGARNYLLRSFSSAPVDGVEPKKTVAAVHEEKLENLAKLLGALRLLFESWQGVLTKTELDRRAWSWYVAVRPDVESGPSGWGAKGPLPLAKILDLRRTEAEP</sequence>
<dbReference type="OrthoDB" id="514070at2759"/>
<feature type="compositionally biased region" description="Basic residues" evidence="2">
    <location>
        <begin position="67"/>
        <end position="76"/>
    </location>
</feature>
<dbReference type="Gene3D" id="3.30.230.30">
    <property type="entry name" value="Impact, N-terminal domain"/>
    <property type="match status" value="1"/>
</dbReference>
<accession>A0A0A1T1G7</accession>
<name>A0A0A1T1G7_9HYPO</name>
<protein>
    <recommendedName>
        <fullName evidence="3">Impact N-terminal domain-containing protein</fullName>
    </recommendedName>
</protein>
<dbReference type="STRING" id="1531966.A0A0A1T1G7"/>
<evidence type="ECO:0000313" key="5">
    <source>
        <dbReference type="Proteomes" id="UP000039046"/>
    </source>
</evidence>
<organism evidence="4 5">
    <name type="scientific">[Torrubiella] hemipterigena</name>
    <dbReference type="NCBI Taxonomy" id="1531966"/>
    <lineage>
        <taxon>Eukaryota</taxon>
        <taxon>Fungi</taxon>
        <taxon>Dikarya</taxon>
        <taxon>Ascomycota</taxon>
        <taxon>Pezizomycotina</taxon>
        <taxon>Sordariomycetes</taxon>
        <taxon>Hypocreomycetidae</taxon>
        <taxon>Hypocreales</taxon>
        <taxon>Clavicipitaceae</taxon>
        <taxon>Clavicipitaceae incertae sedis</taxon>
        <taxon>'Torrubiella' clade</taxon>
    </lineage>
</organism>
<dbReference type="SUPFAM" id="SSF54211">
    <property type="entry name" value="Ribosomal protein S5 domain 2-like"/>
    <property type="match status" value="1"/>
</dbReference>
<dbReference type="GO" id="GO:0140469">
    <property type="term" value="P:GCN2-mediated signaling"/>
    <property type="evidence" value="ECO:0007669"/>
    <property type="project" value="TreeGrafter"/>
</dbReference>
<evidence type="ECO:0000313" key="4">
    <source>
        <dbReference type="EMBL" id="CEJ91011.1"/>
    </source>
</evidence>
<feature type="region of interest" description="Disordered" evidence="2">
    <location>
        <begin position="210"/>
        <end position="233"/>
    </location>
</feature>
<feature type="compositionally biased region" description="Polar residues" evidence="2">
    <location>
        <begin position="211"/>
        <end position="233"/>
    </location>
</feature>
<evidence type="ECO:0000256" key="1">
    <source>
        <dbReference type="ARBA" id="ARBA00007665"/>
    </source>
</evidence>
<dbReference type="EMBL" id="CDHN01000003">
    <property type="protein sequence ID" value="CEJ91011.1"/>
    <property type="molecule type" value="Genomic_DNA"/>
</dbReference>